<accession>A0A3M7PM29</accession>
<dbReference type="AlphaFoldDB" id="A0A3M7PM29"/>
<protein>
    <submittedName>
        <fullName evidence="1">Uncharacterized protein</fullName>
    </submittedName>
</protein>
<feature type="non-terminal residue" evidence="1">
    <location>
        <position position="1"/>
    </location>
</feature>
<name>A0A3M7PM29_BRAPC</name>
<dbReference type="Proteomes" id="UP000276133">
    <property type="component" value="Unassembled WGS sequence"/>
</dbReference>
<gene>
    <name evidence="1" type="ORF">BpHYR1_007076</name>
</gene>
<evidence type="ECO:0000313" key="1">
    <source>
        <dbReference type="EMBL" id="RMZ99824.1"/>
    </source>
</evidence>
<evidence type="ECO:0000313" key="2">
    <source>
        <dbReference type="Proteomes" id="UP000276133"/>
    </source>
</evidence>
<reference evidence="1 2" key="1">
    <citation type="journal article" date="2018" name="Sci. Rep.">
        <title>Genomic signatures of local adaptation to the degree of environmental predictability in rotifers.</title>
        <authorList>
            <person name="Franch-Gras L."/>
            <person name="Hahn C."/>
            <person name="Garcia-Roger E.M."/>
            <person name="Carmona M.J."/>
            <person name="Serra M."/>
            <person name="Gomez A."/>
        </authorList>
    </citation>
    <scope>NUCLEOTIDE SEQUENCE [LARGE SCALE GENOMIC DNA]</scope>
    <source>
        <strain evidence="1">HYR1</strain>
    </source>
</reference>
<proteinExistence type="predicted"/>
<organism evidence="1 2">
    <name type="scientific">Brachionus plicatilis</name>
    <name type="common">Marine rotifer</name>
    <name type="synonym">Brachionus muelleri</name>
    <dbReference type="NCBI Taxonomy" id="10195"/>
    <lineage>
        <taxon>Eukaryota</taxon>
        <taxon>Metazoa</taxon>
        <taxon>Spiralia</taxon>
        <taxon>Gnathifera</taxon>
        <taxon>Rotifera</taxon>
        <taxon>Eurotatoria</taxon>
        <taxon>Monogononta</taxon>
        <taxon>Pseudotrocha</taxon>
        <taxon>Ploima</taxon>
        <taxon>Brachionidae</taxon>
        <taxon>Brachionus</taxon>
    </lineage>
</organism>
<dbReference type="EMBL" id="REGN01010032">
    <property type="protein sequence ID" value="RMZ99824.1"/>
    <property type="molecule type" value="Genomic_DNA"/>
</dbReference>
<keyword evidence="2" id="KW-1185">Reference proteome</keyword>
<sequence length="71" mass="8394">SHYIPNHIKNRLRVISDATCLGSNYTIKSGIRYIWNRSCFVFLHHTIKLIVLLKEILEVRLAQKMHKANYN</sequence>
<comment type="caution">
    <text evidence="1">The sequence shown here is derived from an EMBL/GenBank/DDBJ whole genome shotgun (WGS) entry which is preliminary data.</text>
</comment>